<evidence type="ECO:0000313" key="2">
    <source>
        <dbReference type="RefSeq" id="XP_022297482.1"/>
    </source>
</evidence>
<dbReference type="AlphaFoldDB" id="A0A8B8B242"/>
<dbReference type="KEGG" id="cvn:111106894"/>
<keyword evidence="1" id="KW-1185">Reference proteome</keyword>
<reference evidence="2" key="1">
    <citation type="submission" date="2025-08" db="UniProtKB">
        <authorList>
            <consortium name="RefSeq"/>
        </authorList>
    </citation>
    <scope>IDENTIFICATION</scope>
    <source>
        <tissue evidence="2">Whole sample</tissue>
    </source>
</reference>
<name>A0A8B8B242_CRAVI</name>
<dbReference type="GeneID" id="111106894"/>
<evidence type="ECO:0000313" key="1">
    <source>
        <dbReference type="Proteomes" id="UP000694844"/>
    </source>
</evidence>
<dbReference type="OrthoDB" id="10035901at2759"/>
<sequence length="149" mass="16931">MLSSKRFREESATYSICVRRYSDSSSRSQSKVDADDGMIRLPNPRKMTAGWTTTYSFFPDTTRAEVQQYITDCSKSHGISVEGSKSWIESMYLSGHVTGVEYHQISPNLNYCFIRATVCRQMAVTQDPYSTWVILHKKTGVVQSGYIKS</sequence>
<dbReference type="RefSeq" id="XP_022297482.1">
    <property type="nucleotide sequence ID" value="XM_022441774.1"/>
</dbReference>
<proteinExistence type="predicted"/>
<dbReference type="Proteomes" id="UP000694844">
    <property type="component" value="Chromosome 8"/>
</dbReference>
<gene>
    <name evidence="2" type="primary">LOC111106894</name>
</gene>
<organism evidence="1 2">
    <name type="scientific">Crassostrea virginica</name>
    <name type="common">Eastern oyster</name>
    <dbReference type="NCBI Taxonomy" id="6565"/>
    <lineage>
        <taxon>Eukaryota</taxon>
        <taxon>Metazoa</taxon>
        <taxon>Spiralia</taxon>
        <taxon>Lophotrochozoa</taxon>
        <taxon>Mollusca</taxon>
        <taxon>Bivalvia</taxon>
        <taxon>Autobranchia</taxon>
        <taxon>Pteriomorphia</taxon>
        <taxon>Ostreida</taxon>
        <taxon>Ostreoidea</taxon>
        <taxon>Ostreidae</taxon>
        <taxon>Crassostrea</taxon>
    </lineage>
</organism>
<protein>
    <submittedName>
        <fullName evidence="2">Uncharacterized protein LOC111106894</fullName>
    </submittedName>
</protein>
<accession>A0A8B8B242</accession>